<dbReference type="Proteomes" id="UP001190640">
    <property type="component" value="Chromosome 12"/>
</dbReference>
<feature type="compositionally biased region" description="Polar residues" evidence="2">
    <location>
        <begin position="75"/>
        <end position="84"/>
    </location>
</feature>
<keyword evidence="4" id="KW-1185">Reference proteome</keyword>
<reference evidence="5" key="1">
    <citation type="submission" date="2025-08" db="UniProtKB">
        <authorList>
            <consortium name="RefSeq"/>
        </authorList>
    </citation>
    <scope>IDENTIFICATION</scope>
    <source>
        <tissue evidence="5">Blood</tissue>
    </source>
</reference>
<dbReference type="AlphaFoldDB" id="A0AA97K491"/>
<feature type="region of interest" description="Disordered" evidence="2">
    <location>
        <begin position="61"/>
        <end position="109"/>
    </location>
</feature>
<feature type="domain" description="BEN" evidence="3">
    <location>
        <begin position="397"/>
        <end position="495"/>
    </location>
</feature>
<dbReference type="KEGG" id="emc:129338585"/>
<evidence type="ECO:0000256" key="2">
    <source>
        <dbReference type="SAM" id="MobiDB-lite"/>
    </source>
</evidence>
<gene>
    <name evidence="5" type="primary">LOC129338585</name>
</gene>
<evidence type="ECO:0000259" key="3">
    <source>
        <dbReference type="PROSITE" id="PS51457"/>
    </source>
</evidence>
<name>A0AA97K491_EUBMA</name>
<dbReference type="PROSITE" id="PS51457">
    <property type="entry name" value="BEN"/>
    <property type="match status" value="1"/>
</dbReference>
<dbReference type="SMART" id="SM01025">
    <property type="entry name" value="BEN"/>
    <property type="match status" value="1"/>
</dbReference>
<feature type="region of interest" description="Disordered" evidence="2">
    <location>
        <begin position="1"/>
        <end position="28"/>
    </location>
</feature>
<dbReference type="GeneID" id="129338585"/>
<accession>A0AA97K491</accession>
<sequence>MPESVAYPSNPYAQLMQQGMGDNPQEKGHLQLKLPELGMKGNFLESLGFHLPHKLASQGQVPEECASAHPFSNGEKASSPQTCSYEERKNQKKVKLANGTRASPGSVPSFSPMLELPGMSYGHSVSRLDLQTSCSLNMPQFRQTADNLRAAHSAPYVTICAPPRHGEDLLDLSPSSHQLLGCCLQSSHDFTAIGDSSRVTVLYVELIRELEQQKAELRRLLAAREEAAVQREKRIQELELENRELKGLLWNLEEQNDFLSSRNGAGGTVPSQMPLGTGHNPLDVNESNIQFLKRLVGMLENLAASQISGLHSPASHEDQIHTPVSIPKMNLGWSTENPATSTLSPWLNAEDQSESPVVLSDGSCLWNTVQDTLSDGTPVWASPVEENGIVKLELVPNSRVYITHHQLEDLSQLSTDKPELMTRRLLDYFFSRETLARSSATGQRIAHNNMTMEKPIPLPVAVLNAVKEYVTKTCGRGCNFNAVINSKCGTSRRAVKKMIVSNHQNRLNGAATNKYFQEPLKG</sequence>
<feature type="compositionally biased region" description="Polar residues" evidence="2">
    <location>
        <begin position="100"/>
        <end position="109"/>
    </location>
</feature>
<dbReference type="InterPro" id="IPR018379">
    <property type="entry name" value="BEN_domain"/>
</dbReference>
<dbReference type="Gene3D" id="1.10.10.2590">
    <property type="entry name" value="BEN domain"/>
    <property type="match status" value="1"/>
</dbReference>
<organism evidence="4 5">
    <name type="scientific">Eublepharis macularius</name>
    <name type="common">Leopard gecko</name>
    <name type="synonym">Cyrtodactylus macularius</name>
    <dbReference type="NCBI Taxonomy" id="481883"/>
    <lineage>
        <taxon>Eukaryota</taxon>
        <taxon>Metazoa</taxon>
        <taxon>Chordata</taxon>
        <taxon>Craniata</taxon>
        <taxon>Vertebrata</taxon>
        <taxon>Euteleostomi</taxon>
        <taxon>Lepidosauria</taxon>
        <taxon>Squamata</taxon>
        <taxon>Bifurcata</taxon>
        <taxon>Gekkota</taxon>
        <taxon>Eublepharidae</taxon>
        <taxon>Eublepharinae</taxon>
        <taxon>Eublepharis</taxon>
    </lineage>
</organism>
<dbReference type="RefSeq" id="XP_054848907.1">
    <property type="nucleotide sequence ID" value="XM_054992932.1"/>
</dbReference>
<proteinExistence type="predicted"/>
<dbReference type="GO" id="GO:0003677">
    <property type="term" value="F:DNA binding"/>
    <property type="evidence" value="ECO:0007669"/>
    <property type="project" value="InterPro"/>
</dbReference>
<feature type="coiled-coil region" evidence="1">
    <location>
        <begin position="203"/>
        <end position="255"/>
    </location>
</feature>
<protein>
    <submittedName>
        <fullName evidence="5">Uncharacterized protein LOC129338585</fullName>
    </submittedName>
</protein>
<evidence type="ECO:0000313" key="4">
    <source>
        <dbReference type="Proteomes" id="UP001190640"/>
    </source>
</evidence>
<evidence type="ECO:0000313" key="5">
    <source>
        <dbReference type="RefSeq" id="XP_054848907.1"/>
    </source>
</evidence>
<dbReference type="Pfam" id="PF10523">
    <property type="entry name" value="BEN"/>
    <property type="match status" value="1"/>
</dbReference>
<keyword evidence="1" id="KW-0175">Coiled coil</keyword>
<evidence type="ECO:0000256" key="1">
    <source>
        <dbReference type="SAM" id="Coils"/>
    </source>
</evidence>